<dbReference type="InterPro" id="IPR051681">
    <property type="entry name" value="Ser/Thr_Kinases-Pseudokinases"/>
</dbReference>
<keyword evidence="3 6" id="KW-0418">Kinase</keyword>
<dbReference type="GO" id="GO:0004674">
    <property type="term" value="F:protein serine/threonine kinase activity"/>
    <property type="evidence" value="ECO:0007669"/>
    <property type="project" value="TreeGrafter"/>
</dbReference>
<dbReference type="InterPro" id="IPR000719">
    <property type="entry name" value="Prot_kinase_dom"/>
</dbReference>
<evidence type="ECO:0000313" key="6">
    <source>
        <dbReference type="EMBL" id="RIB13306.1"/>
    </source>
</evidence>
<evidence type="ECO:0000313" key="7">
    <source>
        <dbReference type="Proteomes" id="UP000266673"/>
    </source>
</evidence>
<dbReference type="PROSITE" id="PS50011">
    <property type="entry name" value="PROTEIN_KINASE_DOM"/>
    <property type="match status" value="1"/>
</dbReference>
<comment type="caution">
    <text evidence="6">The sequence shown here is derived from an EMBL/GenBank/DDBJ whole genome shotgun (WGS) entry which is preliminary data.</text>
</comment>
<accession>A0A397V1V3</accession>
<keyword evidence="4" id="KW-0067">ATP-binding</keyword>
<protein>
    <submittedName>
        <fullName evidence="6">Kinase-like domain-containing protein</fullName>
    </submittedName>
</protein>
<organism evidence="6 7">
    <name type="scientific">Gigaspora rosea</name>
    <dbReference type="NCBI Taxonomy" id="44941"/>
    <lineage>
        <taxon>Eukaryota</taxon>
        <taxon>Fungi</taxon>
        <taxon>Fungi incertae sedis</taxon>
        <taxon>Mucoromycota</taxon>
        <taxon>Glomeromycotina</taxon>
        <taxon>Glomeromycetes</taxon>
        <taxon>Diversisporales</taxon>
        <taxon>Gigasporaceae</taxon>
        <taxon>Gigaspora</taxon>
    </lineage>
</organism>
<feature type="domain" description="Protein kinase" evidence="5">
    <location>
        <begin position="1"/>
        <end position="185"/>
    </location>
</feature>
<dbReference type="Gene3D" id="1.10.510.10">
    <property type="entry name" value="Transferase(Phosphotransferase) domain 1"/>
    <property type="match status" value="1"/>
</dbReference>
<evidence type="ECO:0000256" key="3">
    <source>
        <dbReference type="ARBA" id="ARBA00022777"/>
    </source>
</evidence>
<evidence type="ECO:0000256" key="4">
    <source>
        <dbReference type="ARBA" id="ARBA00022840"/>
    </source>
</evidence>
<dbReference type="PANTHER" id="PTHR44329">
    <property type="entry name" value="SERINE/THREONINE-PROTEIN KINASE TNNI3K-RELATED"/>
    <property type="match status" value="1"/>
</dbReference>
<keyword evidence="7" id="KW-1185">Reference proteome</keyword>
<dbReference type="OrthoDB" id="72260at2759"/>
<dbReference type="GO" id="GO:0005524">
    <property type="term" value="F:ATP binding"/>
    <property type="evidence" value="ECO:0007669"/>
    <property type="project" value="UniProtKB-KW"/>
</dbReference>
<evidence type="ECO:0000256" key="1">
    <source>
        <dbReference type="ARBA" id="ARBA00022679"/>
    </source>
</evidence>
<sequence>MNYIEQGSLRDQLKEISTSTWDKKLNCLYEVSCGLVNIHEMNIVHQDFHSGNILNGNCKYNPTISPLIADLGLARPSFQSNFDKDVIYGVLPYVAPEVLRSKPYTKAADIYSFGIIMTEISTGISPFHDRPHDRNLAAEICGGLRPEFVRGTPQIYIDLVRQCTNADESKRPTAIEIREILEVWIYNEEFIKLFKEADKNMSISKSTIATINSEAYFTSRILKYSDLPKPMNSVEIRPFKKNNYVTTQVSLHLPNYDELSIDEDDNQEN</sequence>
<dbReference type="STRING" id="44941.A0A397V1V3"/>
<evidence type="ECO:0000259" key="5">
    <source>
        <dbReference type="PROSITE" id="PS50011"/>
    </source>
</evidence>
<keyword evidence="2" id="KW-0547">Nucleotide-binding</keyword>
<dbReference type="AlphaFoldDB" id="A0A397V1V3"/>
<dbReference type="Pfam" id="PF00069">
    <property type="entry name" value="Pkinase"/>
    <property type="match status" value="1"/>
</dbReference>
<reference evidence="6 7" key="1">
    <citation type="submission" date="2018-06" db="EMBL/GenBank/DDBJ databases">
        <title>Comparative genomics reveals the genomic features of Rhizophagus irregularis, R. cerebriforme, R. diaphanum and Gigaspora rosea, and their symbiotic lifestyle signature.</title>
        <authorList>
            <person name="Morin E."/>
            <person name="San Clemente H."/>
            <person name="Chen E.C.H."/>
            <person name="De La Providencia I."/>
            <person name="Hainaut M."/>
            <person name="Kuo A."/>
            <person name="Kohler A."/>
            <person name="Murat C."/>
            <person name="Tang N."/>
            <person name="Roy S."/>
            <person name="Loubradou J."/>
            <person name="Henrissat B."/>
            <person name="Grigoriev I.V."/>
            <person name="Corradi N."/>
            <person name="Roux C."/>
            <person name="Martin F.M."/>
        </authorList>
    </citation>
    <scope>NUCLEOTIDE SEQUENCE [LARGE SCALE GENOMIC DNA]</scope>
    <source>
        <strain evidence="6 7">DAOM 194757</strain>
    </source>
</reference>
<dbReference type="PANTHER" id="PTHR44329:SF288">
    <property type="entry name" value="MITOGEN-ACTIVATED PROTEIN KINASE KINASE KINASE 20"/>
    <property type="match status" value="1"/>
</dbReference>
<dbReference type="Proteomes" id="UP000266673">
    <property type="component" value="Unassembled WGS sequence"/>
</dbReference>
<keyword evidence="1" id="KW-0808">Transferase</keyword>
<dbReference type="InterPro" id="IPR011009">
    <property type="entry name" value="Kinase-like_dom_sf"/>
</dbReference>
<name>A0A397V1V3_9GLOM</name>
<proteinExistence type="predicted"/>
<dbReference type="EMBL" id="QKWP01000936">
    <property type="protein sequence ID" value="RIB13306.1"/>
    <property type="molecule type" value="Genomic_DNA"/>
</dbReference>
<evidence type="ECO:0000256" key="2">
    <source>
        <dbReference type="ARBA" id="ARBA00022741"/>
    </source>
</evidence>
<dbReference type="SUPFAM" id="SSF56112">
    <property type="entry name" value="Protein kinase-like (PK-like)"/>
    <property type="match status" value="1"/>
</dbReference>
<gene>
    <name evidence="6" type="ORF">C2G38_1745247</name>
</gene>